<proteinExistence type="predicted"/>
<reference evidence="3 4" key="1">
    <citation type="submission" date="2021-10" db="EMBL/GenBank/DDBJ databases">
        <title>Anaerobic single-cell dispensing facilitates the cultivation of human gut bacteria.</title>
        <authorList>
            <person name="Afrizal A."/>
        </authorList>
    </citation>
    <scope>NUCLEOTIDE SEQUENCE [LARGE SCALE GENOMIC DNA]</scope>
    <source>
        <strain evidence="3 4">CLA-AA-H270</strain>
    </source>
</reference>
<comment type="caution">
    <text evidence="3">The sequence shown here is derived from an EMBL/GenBank/DDBJ whole genome shotgun (WGS) entry which is preliminary data.</text>
</comment>
<protein>
    <submittedName>
        <fullName evidence="3">Glycosyltransferase</fullName>
        <ecNumber evidence="3">2.4.-.-</ecNumber>
    </submittedName>
</protein>
<dbReference type="InterPro" id="IPR050194">
    <property type="entry name" value="Glycosyltransferase_grp1"/>
</dbReference>
<sequence length="379" mass="42062">MNGNKKLLYIASSFGHLASFHQPYTEWLAQQGYEVHAAAGGEQRALRGVSRYIPVPFEKSMSSPHNFAAVLQLHSLLRRENYAMISLHTSLAAFFARLAVQLLPKRQRPVVMNTAHGYLFDDSTPLLKRTLLLSAERMTAPVTDWLLTMNRQDKQIAKRYRLGRHIVPTPGMGIALTRFSPPSQEEKRALRRAIELPENALVLIYAAEFSSRKNQRMLISAMPELPNAVLLLPGRGALLDDCRILAQQKGVADRVRFPGFTSNIEQYYRAADLCVSSSRSEGLPFNVMEAMACGLPAVLSDVKGHEDLVRSGENGLLFPYDDQNAFIRAVKQAAEPVLQAQMSAAAIQTAVPYGIDTVFPTLTAIYSQAIPNQPKEVSE</sequence>
<organism evidence="3 4">
    <name type="scientific">Agathobaculum butyriciproducens</name>
    <dbReference type="NCBI Taxonomy" id="1628085"/>
    <lineage>
        <taxon>Bacteria</taxon>
        <taxon>Bacillati</taxon>
        <taxon>Bacillota</taxon>
        <taxon>Clostridia</taxon>
        <taxon>Eubacteriales</taxon>
        <taxon>Butyricicoccaceae</taxon>
        <taxon>Agathobaculum</taxon>
    </lineage>
</organism>
<dbReference type="InterPro" id="IPR001296">
    <property type="entry name" value="Glyco_trans_1"/>
</dbReference>
<dbReference type="PANTHER" id="PTHR45947">
    <property type="entry name" value="SULFOQUINOVOSYL TRANSFERASE SQD2"/>
    <property type="match status" value="1"/>
</dbReference>
<dbReference type="SUPFAM" id="SSF53756">
    <property type="entry name" value="UDP-Glycosyltransferase/glycogen phosphorylase"/>
    <property type="match status" value="1"/>
</dbReference>
<evidence type="ECO:0000313" key="4">
    <source>
        <dbReference type="Proteomes" id="UP001298753"/>
    </source>
</evidence>
<dbReference type="Proteomes" id="UP001298753">
    <property type="component" value="Unassembled WGS sequence"/>
</dbReference>
<keyword evidence="3" id="KW-0808">Transferase</keyword>
<dbReference type="Pfam" id="PF13439">
    <property type="entry name" value="Glyco_transf_4"/>
    <property type="match status" value="1"/>
</dbReference>
<dbReference type="InterPro" id="IPR028098">
    <property type="entry name" value="Glyco_trans_4-like_N"/>
</dbReference>
<gene>
    <name evidence="3" type="ORF">LKD22_04990</name>
</gene>
<dbReference type="RefSeq" id="WP_227600416.1">
    <property type="nucleotide sequence ID" value="NZ_JBBNJE010000210.1"/>
</dbReference>
<dbReference type="AlphaFoldDB" id="A0AAW4VUA8"/>
<dbReference type="Pfam" id="PF00534">
    <property type="entry name" value="Glycos_transf_1"/>
    <property type="match status" value="1"/>
</dbReference>
<feature type="domain" description="Glycosyltransferase subfamily 4-like N-terminal" evidence="2">
    <location>
        <begin position="26"/>
        <end position="168"/>
    </location>
</feature>
<keyword evidence="3" id="KW-0328">Glycosyltransferase</keyword>
<accession>A0AAW4VUA8</accession>
<feature type="domain" description="Glycosyl transferase family 1" evidence="1">
    <location>
        <begin position="187"/>
        <end position="335"/>
    </location>
</feature>
<name>A0AAW4VUA8_9FIRM</name>
<dbReference type="EC" id="2.4.-.-" evidence="3"/>
<evidence type="ECO:0000259" key="2">
    <source>
        <dbReference type="Pfam" id="PF13439"/>
    </source>
</evidence>
<dbReference type="GO" id="GO:0016757">
    <property type="term" value="F:glycosyltransferase activity"/>
    <property type="evidence" value="ECO:0007669"/>
    <property type="project" value="UniProtKB-KW"/>
</dbReference>
<dbReference type="GeneID" id="98661250"/>
<dbReference type="Gene3D" id="3.40.50.2000">
    <property type="entry name" value="Glycogen Phosphorylase B"/>
    <property type="match status" value="2"/>
</dbReference>
<dbReference type="PANTHER" id="PTHR45947:SF3">
    <property type="entry name" value="SULFOQUINOVOSYL TRANSFERASE SQD2"/>
    <property type="match status" value="1"/>
</dbReference>
<dbReference type="EMBL" id="JAJEPX010000010">
    <property type="protein sequence ID" value="MCC2176487.1"/>
    <property type="molecule type" value="Genomic_DNA"/>
</dbReference>
<evidence type="ECO:0000259" key="1">
    <source>
        <dbReference type="Pfam" id="PF00534"/>
    </source>
</evidence>
<keyword evidence="4" id="KW-1185">Reference proteome</keyword>
<evidence type="ECO:0000313" key="3">
    <source>
        <dbReference type="EMBL" id="MCC2176487.1"/>
    </source>
</evidence>